<dbReference type="PANTHER" id="PTHR46401:SF2">
    <property type="entry name" value="GLYCOSYLTRANSFERASE WBBK-RELATED"/>
    <property type="match status" value="1"/>
</dbReference>
<dbReference type="OrthoDB" id="132546at2157"/>
<dbReference type="STRING" id="1434104.MCMEM_2106"/>
<dbReference type="Proteomes" id="UP000033048">
    <property type="component" value="Chromosome"/>
</dbReference>
<dbReference type="PATRIC" id="fig|1434104.5.peg.2294"/>
<dbReference type="GeneID" id="24894697"/>
<accession>A0A0E3X2B8</accession>
<name>A0A0E3X2B8_METMT</name>
<feature type="domain" description="Glycosyl transferase family 1" evidence="2">
    <location>
        <begin position="195"/>
        <end position="365"/>
    </location>
</feature>
<dbReference type="Gene3D" id="3.40.50.2000">
    <property type="entry name" value="Glycogen Phosphorylase B"/>
    <property type="match status" value="2"/>
</dbReference>
<keyword evidence="1 3" id="KW-0808">Transferase</keyword>
<dbReference type="PANTHER" id="PTHR46401">
    <property type="entry name" value="GLYCOSYLTRANSFERASE WBBK-RELATED"/>
    <property type="match status" value="1"/>
</dbReference>
<dbReference type="AlphaFoldDB" id="A0A0E3X2B8"/>
<proteinExistence type="predicted"/>
<dbReference type="SUPFAM" id="SSF53756">
    <property type="entry name" value="UDP-Glycosyltransferase/glycogen phosphorylase"/>
    <property type="match status" value="1"/>
</dbReference>
<dbReference type="GO" id="GO:0016757">
    <property type="term" value="F:glycosyltransferase activity"/>
    <property type="evidence" value="ECO:0007669"/>
    <property type="project" value="TreeGrafter"/>
</dbReference>
<evidence type="ECO:0000313" key="3">
    <source>
        <dbReference type="EMBL" id="AKB86159.1"/>
    </source>
</evidence>
<organism evidence="3 4">
    <name type="scientific">Methanococcoides methylutens MM1</name>
    <dbReference type="NCBI Taxonomy" id="1434104"/>
    <lineage>
        <taxon>Archaea</taxon>
        <taxon>Methanobacteriati</taxon>
        <taxon>Methanobacteriota</taxon>
        <taxon>Stenosarchaea group</taxon>
        <taxon>Methanomicrobia</taxon>
        <taxon>Methanosarcinales</taxon>
        <taxon>Methanosarcinaceae</taxon>
        <taxon>Methanococcoides</taxon>
    </lineage>
</organism>
<dbReference type="EMBL" id="CP009518">
    <property type="protein sequence ID" value="AKB86159.1"/>
    <property type="molecule type" value="Genomic_DNA"/>
</dbReference>
<dbReference type="RefSeq" id="WP_048206160.1">
    <property type="nucleotide sequence ID" value="NZ_CP009518.1"/>
</dbReference>
<dbReference type="KEGG" id="mmet:MCMEM_2106"/>
<protein>
    <submittedName>
        <fullName evidence="3">Glycosyltransferase</fullName>
    </submittedName>
</protein>
<dbReference type="HOGENOM" id="CLU_009583_2_2_2"/>
<evidence type="ECO:0000256" key="1">
    <source>
        <dbReference type="ARBA" id="ARBA00022679"/>
    </source>
</evidence>
<dbReference type="Pfam" id="PF00534">
    <property type="entry name" value="Glycos_transf_1"/>
    <property type="match status" value="1"/>
</dbReference>
<evidence type="ECO:0000259" key="2">
    <source>
        <dbReference type="Pfam" id="PF00534"/>
    </source>
</evidence>
<sequence>MKLAYVYFNDLNKNSANVNQTFNMVSSFTKYSEVYFLSGYIKKSDLKRRLDFFGLSHNFYHVRLLTLLFTKNKFIEFALRGIYCIQSLVVLNYLNVDYIYTRDFSFIYFISNLPCFLRPKQKIIYEPHTIYHKSSSKVSLAHERKALKVPDLFIPISNGIKIDLIQNLGIKTNKIYVAADGVNMDLFNNLPEKLFLREKHSIKGADSIIIYAGSFKKWKGVDFLIKAYATISTMCDDTKLILVGGSLGDIARIEQLIDDLHINKKNIILKGFVSQSEVVELLKLSDMGVIPNAKTAIGAKYTSPLKLFEYMACGLPIVASNLPAMREILDETNAVFFEAENSEDLANQIYCLLNDIEKKVDLQHNNLTKINNFTWDARVKKILKWINSSNNHL</sequence>
<evidence type="ECO:0000313" key="4">
    <source>
        <dbReference type="Proteomes" id="UP000033048"/>
    </source>
</evidence>
<dbReference type="InterPro" id="IPR001296">
    <property type="entry name" value="Glyco_trans_1"/>
</dbReference>
<gene>
    <name evidence="3" type="ORF">MCMEM_2106</name>
</gene>
<reference evidence="3 4" key="1">
    <citation type="submission" date="2014-07" db="EMBL/GenBank/DDBJ databases">
        <title>Methanogenic archaea and the global carbon cycle.</title>
        <authorList>
            <person name="Henriksen J.R."/>
            <person name="Luke J."/>
            <person name="Reinhart S."/>
            <person name="Benedict M.N."/>
            <person name="Youngblut N.D."/>
            <person name="Metcalf M.E."/>
            <person name="Whitaker R.J."/>
            <person name="Metcalf W.W."/>
        </authorList>
    </citation>
    <scope>NUCLEOTIDE SEQUENCE [LARGE SCALE GENOMIC DNA]</scope>
    <source>
        <strain evidence="3 4">MM1</strain>
    </source>
</reference>
<keyword evidence="4" id="KW-1185">Reference proteome</keyword>